<feature type="non-terminal residue" evidence="1">
    <location>
        <position position="1"/>
    </location>
</feature>
<reference evidence="1 2" key="1">
    <citation type="submission" date="2021-06" db="EMBL/GenBank/DDBJ databases">
        <authorList>
            <person name="Kallberg Y."/>
            <person name="Tangrot J."/>
            <person name="Rosling A."/>
        </authorList>
    </citation>
    <scope>NUCLEOTIDE SEQUENCE [LARGE SCALE GENOMIC DNA]</scope>
    <source>
        <strain evidence="1 2">120-4 pot B 10/14</strain>
    </source>
</reference>
<evidence type="ECO:0000313" key="2">
    <source>
        <dbReference type="Proteomes" id="UP000789901"/>
    </source>
</evidence>
<protein>
    <submittedName>
        <fullName evidence="1">23703_t:CDS:1</fullName>
    </submittedName>
</protein>
<dbReference type="Proteomes" id="UP000789901">
    <property type="component" value="Unassembled WGS sequence"/>
</dbReference>
<feature type="non-terminal residue" evidence="1">
    <location>
        <position position="80"/>
    </location>
</feature>
<name>A0ABN7XPZ9_GIGMA</name>
<accession>A0ABN7XPZ9</accession>
<sequence>AGLAKHNNLTESIIRNVKQAMVLDKIEVDQNKEMEVILTNQSTNRESNVEDINSSIWASIAKSSITLEFYGKVLICGVMA</sequence>
<gene>
    <name evidence="1" type="ORF">GMARGA_LOCUS46138</name>
</gene>
<keyword evidence="2" id="KW-1185">Reference proteome</keyword>
<evidence type="ECO:0000313" key="1">
    <source>
        <dbReference type="EMBL" id="CAG8857317.1"/>
    </source>
</evidence>
<organism evidence="1 2">
    <name type="scientific">Gigaspora margarita</name>
    <dbReference type="NCBI Taxonomy" id="4874"/>
    <lineage>
        <taxon>Eukaryota</taxon>
        <taxon>Fungi</taxon>
        <taxon>Fungi incertae sedis</taxon>
        <taxon>Mucoromycota</taxon>
        <taxon>Glomeromycotina</taxon>
        <taxon>Glomeromycetes</taxon>
        <taxon>Diversisporales</taxon>
        <taxon>Gigasporaceae</taxon>
        <taxon>Gigaspora</taxon>
    </lineage>
</organism>
<proteinExistence type="predicted"/>
<comment type="caution">
    <text evidence="1">The sequence shown here is derived from an EMBL/GenBank/DDBJ whole genome shotgun (WGS) entry which is preliminary data.</text>
</comment>
<dbReference type="EMBL" id="CAJVQB010169320">
    <property type="protein sequence ID" value="CAG8857317.1"/>
    <property type="molecule type" value="Genomic_DNA"/>
</dbReference>